<organism evidence="1 2">
    <name type="scientific">Aetokthonos hydrillicola Thurmond2011</name>
    <dbReference type="NCBI Taxonomy" id="2712845"/>
    <lineage>
        <taxon>Bacteria</taxon>
        <taxon>Bacillati</taxon>
        <taxon>Cyanobacteriota</taxon>
        <taxon>Cyanophyceae</taxon>
        <taxon>Nostocales</taxon>
        <taxon>Hapalosiphonaceae</taxon>
        <taxon>Aetokthonos</taxon>
    </lineage>
</organism>
<dbReference type="Proteomes" id="UP000667802">
    <property type="component" value="Unassembled WGS sequence"/>
</dbReference>
<keyword evidence="2" id="KW-1185">Reference proteome</keyword>
<dbReference type="RefSeq" id="WP_208352262.1">
    <property type="nucleotide sequence ID" value="NZ_JAALHA020000021.1"/>
</dbReference>
<evidence type="ECO:0000313" key="2">
    <source>
        <dbReference type="Proteomes" id="UP000667802"/>
    </source>
</evidence>
<reference evidence="2" key="1">
    <citation type="journal article" date="2021" name="Science">
        <title>Hunting the eagle killer: A cyanobacterial neurotoxin causes vacuolar myelinopathy.</title>
        <authorList>
            <person name="Breinlinger S."/>
            <person name="Phillips T.J."/>
            <person name="Haram B.N."/>
            <person name="Mares J."/>
            <person name="Martinez Yerena J.A."/>
            <person name="Hrouzek P."/>
            <person name="Sobotka R."/>
            <person name="Henderson W.M."/>
            <person name="Schmieder P."/>
            <person name="Williams S.M."/>
            <person name="Lauderdale J.D."/>
            <person name="Wilde H.D."/>
            <person name="Gerrin W."/>
            <person name="Kust A."/>
            <person name="Washington J.W."/>
            <person name="Wagner C."/>
            <person name="Geier B."/>
            <person name="Liebeke M."/>
            <person name="Enke H."/>
            <person name="Niedermeyer T.H.J."/>
            <person name="Wilde S.B."/>
        </authorList>
    </citation>
    <scope>NUCLEOTIDE SEQUENCE [LARGE SCALE GENOMIC DNA]</scope>
    <source>
        <strain evidence="2">Thurmond2011</strain>
    </source>
</reference>
<protein>
    <submittedName>
        <fullName evidence="1">Uncharacterized protein</fullName>
    </submittedName>
</protein>
<accession>A0AAP5IC70</accession>
<proteinExistence type="predicted"/>
<dbReference type="AlphaFoldDB" id="A0AAP5IC70"/>
<name>A0AAP5IC70_9CYAN</name>
<comment type="caution">
    <text evidence="1">The sequence shown here is derived from an EMBL/GenBank/DDBJ whole genome shotgun (WGS) entry which is preliminary data.</text>
</comment>
<evidence type="ECO:0000313" key="1">
    <source>
        <dbReference type="EMBL" id="MDR9898957.1"/>
    </source>
</evidence>
<dbReference type="EMBL" id="JAALHA020000021">
    <property type="protein sequence ID" value="MDR9898957.1"/>
    <property type="molecule type" value="Genomic_DNA"/>
</dbReference>
<gene>
    <name evidence="1" type="ORF">G7B40_031020</name>
</gene>
<sequence>MSGSISSIQERILEKHKVDSATFKTVQYVYDRKGANLDAVAQQCLDDNITLSNITRVVNATQSSIFSLIKEEDVEDLSARSKQELVKISDERNIPLTTREKRDTRYSGLDSFSNSSLKLDGLDEYNKIRESLRWINCLCEFYTGESLLNESGSTIPHTQEQPSHIMPESDPLYESWLAGYLQCDLSR</sequence>